<protein>
    <submittedName>
        <fullName evidence="2">N-acetyltransferase GCN5</fullName>
    </submittedName>
</protein>
<dbReference type="CDD" id="cd04301">
    <property type="entry name" value="NAT_SF"/>
    <property type="match status" value="1"/>
</dbReference>
<feature type="domain" description="N-acetyltransferase" evidence="1">
    <location>
        <begin position="60"/>
        <end position="197"/>
    </location>
</feature>
<dbReference type="SUPFAM" id="SSF55729">
    <property type="entry name" value="Acyl-CoA N-acyltransferases (Nat)"/>
    <property type="match status" value="1"/>
</dbReference>
<dbReference type="Gene3D" id="3.40.630.30">
    <property type="match status" value="1"/>
</dbReference>
<dbReference type="PANTHER" id="PTHR13538:SF4">
    <property type="entry name" value="N-ALPHA-ACETYLTRANSFERASE 80"/>
    <property type="match status" value="1"/>
</dbReference>
<evidence type="ECO:0000313" key="3">
    <source>
        <dbReference type="Proteomes" id="UP001156870"/>
    </source>
</evidence>
<reference evidence="2 3" key="1">
    <citation type="journal article" date="2014" name="Int. J. Syst. Evol. Microbiol.">
        <title>Complete genome sequence of Corynebacterium casei LMG S-19264T (=DSM 44701T), isolated from a smear-ripened cheese.</title>
        <authorList>
            <consortium name="US DOE Joint Genome Institute (JGI-PGF)"/>
            <person name="Walter F."/>
            <person name="Albersmeier A."/>
            <person name="Kalinowski J."/>
            <person name="Ruckert C."/>
        </authorList>
    </citation>
    <scope>NUCLEOTIDE SEQUENCE [LARGE SCALE GENOMIC DNA]</scope>
    <source>
        <strain evidence="2 3">NBRC 110095</strain>
    </source>
</reference>
<dbReference type="GO" id="GO:0005737">
    <property type="term" value="C:cytoplasm"/>
    <property type="evidence" value="ECO:0007669"/>
    <property type="project" value="TreeGrafter"/>
</dbReference>
<keyword evidence="3" id="KW-1185">Reference proteome</keyword>
<gene>
    <name evidence="2" type="ORF">GCM10007877_26380</name>
</gene>
<dbReference type="GO" id="GO:1905502">
    <property type="term" value="F:acetyl-CoA binding"/>
    <property type="evidence" value="ECO:0007669"/>
    <property type="project" value="TreeGrafter"/>
</dbReference>
<organism evidence="2 3">
    <name type="scientific">Marinibactrum halimedae</name>
    <dbReference type="NCBI Taxonomy" id="1444977"/>
    <lineage>
        <taxon>Bacteria</taxon>
        <taxon>Pseudomonadati</taxon>
        <taxon>Pseudomonadota</taxon>
        <taxon>Gammaproteobacteria</taxon>
        <taxon>Cellvibrionales</taxon>
        <taxon>Cellvibrionaceae</taxon>
        <taxon>Marinibactrum</taxon>
    </lineage>
</organism>
<dbReference type="AlphaFoldDB" id="A0AA37T6W2"/>
<dbReference type="EMBL" id="BSPD01000062">
    <property type="protein sequence ID" value="GLS26919.1"/>
    <property type="molecule type" value="Genomic_DNA"/>
</dbReference>
<dbReference type="InterPro" id="IPR000182">
    <property type="entry name" value="GNAT_dom"/>
</dbReference>
<comment type="caution">
    <text evidence="2">The sequence shown here is derived from an EMBL/GenBank/DDBJ whole genome shotgun (WGS) entry which is preliminary data.</text>
</comment>
<name>A0AA37T6W2_9GAMM</name>
<dbReference type="GO" id="GO:0008080">
    <property type="term" value="F:N-acetyltransferase activity"/>
    <property type="evidence" value="ECO:0007669"/>
    <property type="project" value="InterPro"/>
</dbReference>
<dbReference type="PROSITE" id="PS51186">
    <property type="entry name" value="GNAT"/>
    <property type="match status" value="1"/>
</dbReference>
<dbReference type="Proteomes" id="UP001156870">
    <property type="component" value="Unassembled WGS sequence"/>
</dbReference>
<sequence length="205" mass="23910">MMKFAPSCLPRTTTPIINVSDVRVGCLSAFPHWLDTLAMWHHKEWCKVSPDADFNERRRRLVQHLNGTDLPRTFVAYAQSSLTPCENRSLNRRRIPMEDRPSQPVLLGSISLVTYPRPSGELSPWLSNLYVHRPHRGLGLGQVLIRHLELAAQSHCFERLRLFTTDKESYYEQFGWRTLRVNRLREHEVAVMEKRISPSPLRPYP</sequence>
<evidence type="ECO:0000313" key="2">
    <source>
        <dbReference type="EMBL" id="GLS26919.1"/>
    </source>
</evidence>
<accession>A0AA37T6W2</accession>
<proteinExistence type="predicted"/>
<dbReference type="Pfam" id="PF13508">
    <property type="entry name" value="Acetyltransf_7"/>
    <property type="match status" value="1"/>
</dbReference>
<dbReference type="InterPro" id="IPR039840">
    <property type="entry name" value="NAA80"/>
</dbReference>
<dbReference type="RefSeq" id="WP_232593548.1">
    <property type="nucleotide sequence ID" value="NZ_BSPD01000062.1"/>
</dbReference>
<dbReference type="InterPro" id="IPR016181">
    <property type="entry name" value="Acyl_CoA_acyltransferase"/>
</dbReference>
<dbReference type="PANTHER" id="PTHR13538">
    <property type="entry name" value="N-ACETYLTRANSFERASE 6"/>
    <property type="match status" value="1"/>
</dbReference>
<evidence type="ECO:0000259" key="1">
    <source>
        <dbReference type="PROSITE" id="PS51186"/>
    </source>
</evidence>